<evidence type="ECO:0000313" key="3">
    <source>
        <dbReference type="Proteomes" id="UP000472372"/>
    </source>
</evidence>
<reference evidence="2" key="1">
    <citation type="submission" date="2021-02" db="EMBL/GenBank/DDBJ databases">
        <authorList>
            <person name="Syme A R."/>
            <person name="Syme A R."/>
            <person name="Moolhuijzen P."/>
        </authorList>
    </citation>
    <scope>NUCLEOTIDE SEQUENCE</scope>
    <source>
        <strain evidence="2">W1-1</strain>
    </source>
</reference>
<gene>
    <name evidence="2" type="ORF">PTTW11_09895</name>
</gene>
<dbReference type="SUPFAM" id="SSF46689">
    <property type="entry name" value="Homeodomain-like"/>
    <property type="match status" value="1"/>
</dbReference>
<accession>A0A6S6WDN6</accession>
<dbReference type="Proteomes" id="UP000472372">
    <property type="component" value="Chromosome 10"/>
</dbReference>
<organism evidence="2 3">
    <name type="scientific">Pyrenophora teres f. teres</name>
    <dbReference type="NCBI Taxonomy" id="97479"/>
    <lineage>
        <taxon>Eukaryota</taxon>
        <taxon>Fungi</taxon>
        <taxon>Dikarya</taxon>
        <taxon>Ascomycota</taxon>
        <taxon>Pezizomycotina</taxon>
        <taxon>Dothideomycetes</taxon>
        <taxon>Pleosporomycetidae</taxon>
        <taxon>Pleosporales</taxon>
        <taxon>Pleosporineae</taxon>
        <taxon>Pleosporaceae</taxon>
        <taxon>Pyrenophora</taxon>
    </lineage>
</organism>
<dbReference type="InterPro" id="IPR002492">
    <property type="entry name" value="Transposase_Tc1-like"/>
</dbReference>
<name>A0A6S6WDN6_9PLEO</name>
<dbReference type="Gene3D" id="3.30.420.10">
    <property type="entry name" value="Ribonuclease H-like superfamily/Ribonuclease H"/>
    <property type="match status" value="1"/>
</dbReference>
<dbReference type="GO" id="GO:0015074">
    <property type="term" value="P:DNA integration"/>
    <property type="evidence" value="ECO:0007669"/>
    <property type="project" value="InterPro"/>
</dbReference>
<dbReference type="Pfam" id="PF01498">
    <property type="entry name" value="HTH_Tnp_Tc3_2"/>
    <property type="match status" value="1"/>
</dbReference>
<dbReference type="InterPro" id="IPR036397">
    <property type="entry name" value="RNaseH_sf"/>
</dbReference>
<sequence length="284" mass="32809">MDAPATPKHRKQLNRDQRLQVHTLYHAGHTQKWIAQHLSFTIRQIQYTLKVPITPQKKTGRPPLLSPERTQHLIQFIRSFKEARQMTYLALSQHFSDWHVGEYAIRYALRKAGYHRRVALSKPPLSEENKAKRLTWAEEHLSWTLAQWNTILWSDETCVTGGRHMRTWVTPNAAQKSFAECALLLDENRLLFEQNNESNCRKSVRCTKVGNAKVISYSDIVEAQAKYDAKEVATQEGKRGTKRSACRSKHKPVPAKRTRRIEVDVAKNEVEALELGDYCTVLVL</sequence>
<dbReference type="InterPro" id="IPR009057">
    <property type="entry name" value="Homeodomain-like_sf"/>
</dbReference>
<evidence type="ECO:0000259" key="1">
    <source>
        <dbReference type="Pfam" id="PF01498"/>
    </source>
</evidence>
<proteinExistence type="predicted"/>
<dbReference type="EMBL" id="HG992986">
    <property type="protein sequence ID" value="CAE7209317.1"/>
    <property type="molecule type" value="Genomic_DNA"/>
</dbReference>
<dbReference type="AlphaFoldDB" id="A0A6S6WDN6"/>
<feature type="domain" description="Transposase Tc1-like" evidence="1">
    <location>
        <begin position="77"/>
        <end position="141"/>
    </location>
</feature>
<dbReference type="GO" id="GO:0006313">
    <property type="term" value="P:DNA transposition"/>
    <property type="evidence" value="ECO:0007669"/>
    <property type="project" value="InterPro"/>
</dbReference>
<protein>
    <submittedName>
        <fullName evidence="2">Transposable element tc1 transposase</fullName>
    </submittedName>
</protein>
<evidence type="ECO:0000313" key="2">
    <source>
        <dbReference type="EMBL" id="CAE7209317.1"/>
    </source>
</evidence>
<dbReference type="GO" id="GO:0003677">
    <property type="term" value="F:DNA binding"/>
    <property type="evidence" value="ECO:0007669"/>
    <property type="project" value="InterPro"/>
</dbReference>